<dbReference type="AlphaFoldDB" id="A0A1G6QF81"/>
<dbReference type="Proteomes" id="UP000199060">
    <property type="component" value="Unassembled WGS sequence"/>
</dbReference>
<keyword evidence="2" id="KW-1185">Reference proteome</keyword>
<organism evidence="1 2">
    <name type="scientific">Algoriphagus faecimaris</name>
    <dbReference type="NCBI Taxonomy" id="686796"/>
    <lineage>
        <taxon>Bacteria</taxon>
        <taxon>Pseudomonadati</taxon>
        <taxon>Bacteroidota</taxon>
        <taxon>Cytophagia</taxon>
        <taxon>Cytophagales</taxon>
        <taxon>Cyclobacteriaceae</taxon>
        <taxon>Algoriphagus</taxon>
    </lineage>
</organism>
<name>A0A1G6QF81_9BACT</name>
<evidence type="ECO:0000313" key="2">
    <source>
        <dbReference type="Proteomes" id="UP000199060"/>
    </source>
</evidence>
<dbReference type="RefSeq" id="WP_087938492.1">
    <property type="nucleotide sequence ID" value="NZ_FNAC01000009.1"/>
</dbReference>
<reference evidence="2" key="1">
    <citation type="submission" date="2016-10" db="EMBL/GenBank/DDBJ databases">
        <authorList>
            <person name="Varghese N."/>
            <person name="Submissions S."/>
        </authorList>
    </citation>
    <scope>NUCLEOTIDE SEQUENCE [LARGE SCALE GENOMIC DNA]</scope>
    <source>
        <strain evidence="2">DSM 23095</strain>
    </source>
</reference>
<evidence type="ECO:0000313" key="1">
    <source>
        <dbReference type="EMBL" id="SDC90953.1"/>
    </source>
</evidence>
<gene>
    <name evidence="1" type="ORF">SAMN04488104_100928</name>
</gene>
<dbReference type="InterPro" id="IPR011990">
    <property type="entry name" value="TPR-like_helical_dom_sf"/>
</dbReference>
<dbReference type="OrthoDB" id="822888at2"/>
<protein>
    <submittedName>
        <fullName evidence="1">Tetratricopeptide repeat-containing protein</fullName>
    </submittedName>
</protein>
<proteinExistence type="predicted"/>
<dbReference type="STRING" id="686796.SAMN04488104_100928"/>
<dbReference type="Gene3D" id="1.25.40.10">
    <property type="entry name" value="Tetratricopeptide repeat domain"/>
    <property type="match status" value="1"/>
</dbReference>
<dbReference type="SUPFAM" id="SSF48452">
    <property type="entry name" value="TPR-like"/>
    <property type="match status" value="1"/>
</dbReference>
<accession>A0A1G6QF81</accession>
<dbReference type="EMBL" id="FNAC01000009">
    <property type="protein sequence ID" value="SDC90953.1"/>
    <property type="molecule type" value="Genomic_DNA"/>
</dbReference>
<sequence>MAHPNEFFSQEYILKLYRELDNAATETKVQFTLDYIDTIKEDYPLELVEYMTKTQLANIYFDQEEYEKALPILEEIKTLKSPEGTGGKHLYILLLIRTHRLLGNFEMAISLLERNLLSEGNPDKGFDTLDFLKEHAKLCQDAGLEFDPRFKGKIDFVVESLGFEDKDLQSLEMIDYLTKTNTDWNIRMGKIILKKDISGEEKTQILEDFLKECPIRWYRDYVIEMINHYRSRNQD</sequence>